<dbReference type="SUPFAM" id="SSF46785">
    <property type="entry name" value="Winged helix' DNA-binding domain"/>
    <property type="match status" value="1"/>
</dbReference>
<evidence type="ECO:0008006" key="3">
    <source>
        <dbReference type="Google" id="ProtNLM"/>
    </source>
</evidence>
<comment type="caution">
    <text evidence="1">The sequence shown here is derived from an EMBL/GenBank/DDBJ whole genome shotgun (WGS) entry which is preliminary data.</text>
</comment>
<organism evidence="1 2">
    <name type="scientific">Bifidobacterium subtile</name>
    <dbReference type="NCBI Taxonomy" id="77635"/>
    <lineage>
        <taxon>Bacteria</taxon>
        <taxon>Bacillati</taxon>
        <taxon>Actinomycetota</taxon>
        <taxon>Actinomycetes</taxon>
        <taxon>Bifidobacteriales</taxon>
        <taxon>Bifidobacteriaceae</taxon>
        <taxon>Bifidobacterium</taxon>
    </lineage>
</organism>
<dbReference type="RefSeq" id="WP_033502829.1">
    <property type="nucleotide sequence ID" value="NZ_CP062939.1"/>
</dbReference>
<proteinExistence type="predicted"/>
<dbReference type="Pfam" id="PF13730">
    <property type="entry name" value="HTH_36"/>
    <property type="match status" value="1"/>
</dbReference>
<accession>A0A087E546</accession>
<reference evidence="1 2" key="1">
    <citation type="submission" date="2014-03" db="EMBL/GenBank/DDBJ databases">
        <title>Genomics of Bifidobacteria.</title>
        <authorList>
            <person name="Ventura M."/>
            <person name="Milani C."/>
            <person name="Lugli G.A."/>
        </authorList>
    </citation>
    <scope>NUCLEOTIDE SEQUENCE [LARGE SCALE GENOMIC DNA]</scope>
    <source>
        <strain evidence="1 2">LMG 11597</strain>
    </source>
</reference>
<dbReference type="AlphaFoldDB" id="A0A087E546"/>
<dbReference type="OrthoDB" id="9859709at2"/>
<evidence type="ECO:0000313" key="1">
    <source>
        <dbReference type="EMBL" id="KFJ02897.1"/>
    </source>
</evidence>
<dbReference type="InterPro" id="IPR036390">
    <property type="entry name" value="WH_DNA-bd_sf"/>
</dbReference>
<dbReference type="EMBL" id="JGZR01000007">
    <property type="protein sequence ID" value="KFJ02897.1"/>
    <property type="molecule type" value="Genomic_DNA"/>
</dbReference>
<dbReference type="STRING" id="77635.BISU_0822"/>
<gene>
    <name evidence="1" type="ORF">BISU_0822</name>
</gene>
<sequence length="118" mass="13210">MRVVDPMSREAVSQWVWRAYGLEPNARLVLAFLAHFASPGRLEARASVGDLADVLALSEDKVREALSALIRKNYLECRGRPMWGWPGCGGDDDLQEENWHLLPGRDPVSGRHAKEAML</sequence>
<protein>
    <recommendedName>
        <fullName evidence="3">Helix-turn-helix domain-containing protein</fullName>
    </recommendedName>
</protein>
<evidence type="ECO:0000313" key="2">
    <source>
        <dbReference type="Proteomes" id="UP000029055"/>
    </source>
</evidence>
<keyword evidence="2" id="KW-1185">Reference proteome</keyword>
<name>A0A087E546_9BIFI</name>
<dbReference type="Proteomes" id="UP000029055">
    <property type="component" value="Unassembled WGS sequence"/>
</dbReference>